<sequence length="189" mass="21201">MPPTPDSSGASCSPAKRQLRKYASAIEWAFATKPKPSPRELPPAEETVYLRCDEASTRVFLCDRRHLCERSSVFERELTKTNAPRVVLLRGLEAASVLKLHDALTFGNALVLHHELPGYSRLAKSLGLSENIGVNAFPWDHPQEQKIERKRFCRKVDVSSPWGQLDVTIDGENLELKPKLISPKSSRKS</sequence>
<evidence type="ECO:0000313" key="2">
    <source>
        <dbReference type="Proteomes" id="UP001627154"/>
    </source>
</evidence>
<organism evidence="1 2">
    <name type="scientific">Trichogramma kaykai</name>
    <dbReference type="NCBI Taxonomy" id="54128"/>
    <lineage>
        <taxon>Eukaryota</taxon>
        <taxon>Metazoa</taxon>
        <taxon>Ecdysozoa</taxon>
        <taxon>Arthropoda</taxon>
        <taxon>Hexapoda</taxon>
        <taxon>Insecta</taxon>
        <taxon>Pterygota</taxon>
        <taxon>Neoptera</taxon>
        <taxon>Endopterygota</taxon>
        <taxon>Hymenoptera</taxon>
        <taxon>Apocrita</taxon>
        <taxon>Proctotrupomorpha</taxon>
        <taxon>Chalcidoidea</taxon>
        <taxon>Trichogrammatidae</taxon>
        <taxon>Trichogramma</taxon>
    </lineage>
</organism>
<gene>
    <name evidence="1" type="ORF">TKK_001787</name>
</gene>
<reference evidence="1 2" key="1">
    <citation type="journal article" date="2024" name="bioRxiv">
        <title>A reference genome for Trichogramma kaykai: A tiny desert-dwelling parasitoid wasp with competing sex-ratio distorters.</title>
        <authorList>
            <person name="Culotta J."/>
            <person name="Lindsey A.R."/>
        </authorList>
    </citation>
    <scope>NUCLEOTIDE SEQUENCE [LARGE SCALE GENOMIC DNA]</scope>
    <source>
        <strain evidence="1 2">KSX58</strain>
    </source>
</reference>
<name>A0ABD2XMB9_9HYME</name>
<protein>
    <submittedName>
        <fullName evidence="1">Uncharacterized protein</fullName>
    </submittedName>
</protein>
<accession>A0ABD2XMB9</accession>
<keyword evidence="2" id="KW-1185">Reference proteome</keyword>
<proteinExistence type="predicted"/>
<evidence type="ECO:0000313" key="1">
    <source>
        <dbReference type="EMBL" id="KAL3406470.1"/>
    </source>
</evidence>
<dbReference type="AlphaFoldDB" id="A0ABD2XMB9"/>
<comment type="caution">
    <text evidence="1">The sequence shown here is derived from an EMBL/GenBank/DDBJ whole genome shotgun (WGS) entry which is preliminary data.</text>
</comment>
<dbReference type="Proteomes" id="UP001627154">
    <property type="component" value="Unassembled WGS sequence"/>
</dbReference>
<dbReference type="EMBL" id="JBJJXI010000019">
    <property type="protein sequence ID" value="KAL3406470.1"/>
    <property type="molecule type" value="Genomic_DNA"/>
</dbReference>